<protein>
    <submittedName>
        <fullName evidence="2">Putative PIN family toxin of toxin-antitoxin system</fullName>
    </submittedName>
</protein>
<dbReference type="InterPro" id="IPR029060">
    <property type="entry name" value="PIN-like_dom_sf"/>
</dbReference>
<dbReference type="SUPFAM" id="SSF88723">
    <property type="entry name" value="PIN domain-like"/>
    <property type="match status" value="1"/>
</dbReference>
<feature type="domain" description="PIN" evidence="1">
    <location>
        <begin position="6"/>
        <end position="117"/>
    </location>
</feature>
<dbReference type="InterPro" id="IPR002850">
    <property type="entry name" value="PIN_toxin-like"/>
</dbReference>
<organism evidence="2 3">
    <name type="scientific">Runella defluvii</name>
    <dbReference type="NCBI Taxonomy" id="370973"/>
    <lineage>
        <taxon>Bacteria</taxon>
        <taxon>Pseudomonadati</taxon>
        <taxon>Bacteroidota</taxon>
        <taxon>Cytophagia</taxon>
        <taxon>Cytophagales</taxon>
        <taxon>Spirosomataceae</taxon>
        <taxon>Runella</taxon>
    </lineage>
</organism>
<accession>A0A7W6ENI1</accession>
<dbReference type="PANTHER" id="PTHR34610">
    <property type="entry name" value="SSL7007 PROTEIN"/>
    <property type="match status" value="1"/>
</dbReference>
<dbReference type="NCBIfam" id="TIGR00305">
    <property type="entry name" value="putative toxin-antitoxin system toxin component, PIN family"/>
    <property type="match status" value="1"/>
</dbReference>
<dbReference type="Pfam" id="PF13470">
    <property type="entry name" value="PIN_3"/>
    <property type="match status" value="1"/>
</dbReference>
<dbReference type="SMART" id="SM00670">
    <property type="entry name" value="PINc"/>
    <property type="match status" value="1"/>
</dbReference>
<dbReference type="EMBL" id="JACIBY010000001">
    <property type="protein sequence ID" value="MBB3836282.1"/>
    <property type="molecule type" value="Genomic_DNA"/>
</dbReference>
<gene>
    <name evidence="2" type="ORF">FHS57_000264</name>
</gene>
<name>A0A7W6ENI1_9BACT</name>
<dbReference type="PANTHER" id="PTHR34610:SF3">
    <property type="entry name" value="SSL7007 PROTEIN"/>
    <property type="match status" value="1"/>
</dbReference>
<proteinExistence type="predicted"/>
<evidence type="ECO:0000313" key="3">
    <source>
        <dbReference type="Proteomes" id="UP000541352"/>
    </source>
</evidence>
<comment type="caution">
    <text evidence="2">The sequence shown here is derived from an EMBL/GenBank/DDBJ whole genome shotgun (WGS) entry which is preliminary data.</text>
</comment>
<reference evidence="2 3" key="1">
    <citation type="submission" date="2020-08" db="EMBL/GenBank/DDBJ databases">
        <title>Genomic Encyclopedia of Type Strains, Phase IV (KMG-IV): sequencing the most valuable type-strain genomes for metagenomic binning, comparative biology and taxonomic classification.</title>
        <authorList>
            <person name="Goeker M."/>
        </authorList>
    </citation>
    <scope>NUCLEOTIDE SEQUENCE [LARGE SCALE GENOMIC DNA]</scope>
    <source>
        <strain evidence="2 3">DSM 17976</strain>
    </source>
</reference>
<evidence type="ECO:0000313" key="2">
    <source>
        <dbReference type="EMBL" id="MBB3836282.1"/>
    </source>
</evidence>
<sequence length="142" mass="16528">MKTNRLRIVLDTNVFLVSLAEQSPYSIIFDALLEGKFELTVHNEIITEYEEVIGKRYDKETVSDVLELILHLDNIYRQEVYYQWGLIPNDPDDNKFVDVCVASQSDYLVSNDKHFNILKTTRFPPVNLINAENFIQILSELS</sequence>
<dbReference type="Proteomes" id="UP000541352">
    <property type="component" value="Unassembled WGS sequence"/>
</dbReference>
<dbReference type="RefSeq" id="WP_183971054.1">
    <property type="nucleotide sequence ID" value="NZ_JACIBY010000001.1"/>
</dbReference>
<keyword evidence="3" id="KW-1185">Reference proteome</keyword>
<dbReference type="AlphaFoldDB" id="A0A7W6ENI1"/>
<dbReference type="InterPro" id="IPR002716">
    <property type="entry name" value="PIN_dom"/>
</dbReference>
<evidence type="ECO:0000259" key="1">
    <source>
        <dbReference type="SMART" id="SM00670"/>
    </source>
</evidence>